<feature type="compositionally biased region" description="Basic and acidic residues" evidence="1">
    <location>
        <begin position="57"/>
        <end position="71"/>
    </location>
</feature>
<feature type="compositionally biased region" description="Basic and acidic residues" evidence="1">
    <location>
        <begin position="1"/>
        <end position="12"/>
    </location>
</feature>
<dbReference type="EMBL" id="JADBEB010000001">
    <property type="protein sequence ID" value="MBE1489301.1"/>
    <property type="molecule type" value="Genomic_DNA"/>
</dbReference>
<protein>
    <recommendedName>
        <fullName evidence="2">eCIS core domain-containing protein</fullName>
    </recommendedName>
</protein>
<name>A0A927R902_9ACTN</name>
<evidence type="ECO:0000259" key="2">
    <source>
        <dbReference type="Pfam" id="PF13699"/>
    </source>
</evidence>
<feature type="domain" description="eCIS core" evidence="2">
    <location>
        <begin position="94"/>
        <end position="165"/>
    </location>
</feature>
<comment type="caution">
    <text evidence="3">The sequence shown here is derived from an EMBL/GenBank/DDBJ whole genome shotgun (WGS) entry which is preliminary data.</text>
</comment>
<dbReference type="AlphaFoldDB" id="A0A927R902"/>
<dbReference type="Gene3D" id="3.40.50.11550">
    <property type="match status" value="1"/>
</dbReference>
<dbReference type="Proteomes" id="UP000649753">
    <property type="component" value="Unassembled WGS sequence"/>
</dbReference>
<sequence length="598" mass="64724">MRAHDPPDRDVPTRSTQPTRPGVGSAPPTGSVAAILALQRRAGNAAVTRAIQRLCSEHDTDQRQTHEHGDGQRSGPEPVQRSAVHEVLRAAGRPLDEPTRTDMEARLGADFSDVRLHTDALAQRSAAEVGARAYTSGSHVVIGQSGADRHTLAHELTHVIQQRSGPVADADDGHGLRISDPGDAFERAAEANAHRALSERPTQAHTAPVPAGPPSGTPAVQRVTEDDLHREPPGPSLRLRGPRRSLSGRRITQVEDQLNWRALSESHQQATGQRPDGKERISLDTDLTSLIELSPDETGRNLGFALSTVAEQEANIPRWVGSHRRGPAEMMEQLGRLDPVSRPYWQAQAARDQQLANDAVARAGRYQHESGAENAQALKEATAGRLRGIPMPAIDATDMLLLAGDGLVIGGSHDEEPFFAWATTHMAQLYKNGVRTLYLEVIREDGHQRLVDAYLSSGEMSPELTNFCNTYRRKKSVDLAAFLAAARGTGMRVKGTGGRPARLFGENLHSRAVMLNTYGEQVVRRDRAQSVGQGADPGKYLMQVGTAHASTHTNTEPNPAVAGGVPLPNQFPGINELLDVPAVRLEDSLNDNKMLRPI</sequence>
<feature type="region of interest" description="Disordered" evidence="1">
    <location>
        <begin position="1"/>
        <end position="29"/>
    </location>
</feature>
<feature type="compositionally biased region" description="Basic and acidic residues" evidence="1">
    <location>
        <begin position="189"/>
        <end position="198"/>
    </location>
</feature>
<accession>A0A927R902</accession>
<keyword evidence="4" id="KW-1185">Reference proteome</keyword>
<reference evidence="3" key="1">
    <citation type="submission" date="2020-10" db="EMBL/GenBank/DDBJ databases">
        <title>Sequencing the genomes of 1000 actinobacteria strains.</title>
        <authorList>
            <person name="Klenk H.-P."/>
        </authorList>
    </citation>
    <scope>NUCLEOTIDE SEQUENCE</scope>
    <source>
        <strain evidence="3">DSM 46832</strain>
    </source>
</reference>
<dbReference type="InterPro" id="IPR025295">
    <property type="entry name" value="eCIS_core_dom"/>
</dbReference>
<organism evidence="3 4">
    <name type="scientific">Plantactinospora soyae</name>
    <dbReference type="NCBI Taxonomy" id="1544732"/>
    <lineage>
        <taxon>Bacteria</taxon>
        <taxon>Bacillati</taxon>
        <taxon>Actinomycetota</taxon>
        <taxon>Actinomycetes</taxon>
        <taxon>Micromonosporales</taxon>
        <taxon>Micromonosporaceae</taxon>
        <taxon>Plantactinospora</taxon>
    </lineage>
</organism>
<evidence type="ECO:0000313" key="3">
    <source>
        <dbReference type="EMBL" id="MBE1489301.1"/>
    </source>
</evidence>
<dbReference type="RefSeq" id="WP_225945658.1">
    <property type="nucleotide sequence ID" value="NZ_JADBEB010000001.1"/>
</dbReference>
<dbReference type="Pfam" id="PF13699">
    <property type="entry name" value="eCIS_core"/>
    <property type="match status" value="1"/>
</dbReference>
<gene>
    <name evidence="3" type="ORF">H4W31_004939</name>
</gene>
<proteinExistence type="predicted"/>
<evidence type="ECO:0000256" key="1">
    <source>
        <dbReference type="SAM" id="MobiDB-lite"/>
    </source>
</evidence>
<feature type="compositionally biased region" description="Basic and acidic residues" evidence="1">
    <location>
        <begin position="223"/>
        <end position="232"/>
    </location>
</feature>
<feature type="region of interest" description="Disordered" evidence="1">
    <location>
        <begin position="57"/>
        <end position="81"/>
    </location>
</feature>
<feature type="region of interest" description="Disordered" evidence="1">
    <location>
        <begin position="189"/>
        <end position="251"/>
    </location>
</feature>
<dbReference type="SUPFAM" id="SSF159501">
    <property type="entry name" value="EreA/ChaN-like"/>
    <property type="match status" value="1"/>
</dbReference>
<evidence type="ECO:0000313" key="4">
    <source>
        <dbReference type="Proteomes" id="UP000649753"/>
    </source>
</evidence>